<evidence type="ECO:0000313" key="2">
    <source>
        <dbReference type="Proteomes" id="UP000195024"/>
    </source>
</evidence>
<dbReference type="EMBL" id="NGMS01000001">
    <property type="protein sequence ID" value="OTP27568.1"/>
    <property type="molecule type" value="Genomic_DNA"/>
</dbReference>
<gene>
    <name evidence="1" type="ORF">A5802_001303</name>
</gene>
<comment type="caution">
    <text evidence="1">The sequence shown here is derived from an EMBL/GenBank/DDBJ whole genome shotgun (WGS) entry which is preliminary data.</text>
</comment>
<sequence>MFVDLVTNFQKNTHVYYFDISFNETDNRHKTREKSAQWGETVMKKWGLEKDSLRLDNEKTITDDVYEEEILEIILKIS</sequence>
<protein>
    <submittedName>
        <fullName evidence="1">Uncharacterized protein</fullName>
    </submittedName>
</protein>
<proteinExistence type="predicted"/>
<dbReference type="Proteomes" id="UP000195024">
    <property type="component" value="Unassembled WGS sequence"/>
</dbReference>
<evidence type="ECO:0000313" key="1">
    <source>
        <dbReference type="EMBL" id="OTP27568.1"/>
    </source>
</evidence>
<organism evidence="1 2">
    <name type="scientific">Enterococcus mundtii</name>
    <dbReference type="NCBI Taxonomy" id="53346"/>
    <lineage>
        <taxon>Bacteria</taxon>
        <taxon>Bacillati</taxon>
        <taxon>Bacillota</taxon>
        <taxon>Bacilli</taxon>
        <taxon>Lactobacillales</taxon>
        <taxon>Enterococcaceae</taxon>
        <taxon>Enterococcus</taxon>
    </lineage>
</organism>
<accession>A0A242L0L5</accession>
<name>A0A242L0L5_ENTMU</name>
<dbReference type="AlphaFoldDB" id="A0A242L0L5"/>
<reference evidence="1 2" key="1">
    <citation type="submission" date="2017-05" db="EMBL/GenBank/DDBJ databases">
        <title>The Genome Sequence of Enterococcus mundtii 6B1_DIV0119.</title>
        <authorList>
            <consortium name="The Broad Institute Genomics Platform"/>
            <consortium name="The Broad Institute Genomic Center for Infectious Diseases"/>
            <person name="Earl A."/>
            <person name="Manson A."/>
            <person name="Schwartman J."/>
            <person name="Gilmore M."/>
            <person name="Abouelleil A."/>
            <person name="Cao P."/>
            <person name="Chapman S."/>
            <person name="Cusick C."/>
            <person name="Shea T."/>
            <person name="Young S."/>
            <person name="Neafsey D."/>
            <person name="Nusbaum C."/>
            <person name="Birren B."/>
        </authorList>
    </citation>
    <scope>NUCLEOTIDE SEQUENCE [LARGE SCALE GENOMIC DNA]</scope>
    <source>
        <strain evidence="1 2">6B1_DIV0119</strain>
    </source>
</reference>